<reference evidence="1 2" key="1">
    <citation type="submission" date="2017-02" db="EMBL/GenBank/DDBJ databases">
        <authorList>
            <person name="Peterson S.W."/>
        </authorList>
    </citation>
    <scope>NUCLEOTIDE SEQUENCE [LARGE SCALE GENOMIC DNA]</scope>
    <source>
        <strain evidence="1 2">DSM 18108</strain>
    </source>
</reference>
<protein>
    <recommendedName>
        <fullName evidence="3">Phage major capsid protein, HK97 family</fullName>
    </recommendedName>
</protein>
<gene>
    <name evidence="1" type="ORF">SAMN05660461_5997</name>
</gene>
<dbReference type="Proteomes" id="UP000190166">
    <property type="component" value="Unassembled WGS sequence"/>
</dbReference>
<accession>A0A1T5PBX6</accession>
<organism evidence="1 2">
    <name type="scientific">Chitinophaga ginsengisegetis</name>
    <dbReference type="NCBI Taxonomy" id="393003"/>
    <lineage>
        <taxon>Bacteria</taxon>
        <taxon>Pseudomonadati</taxon>
        <taxon>Bacteroidota</taxon>
        <taxon>Chitinophagia</taxon>
        <taxon>Chitinophagales</taxon>
        <taxon>Chitinophagaceae</taxon>
        <taxon>Chitinophaga</taxon>
    </lineage>
</organism>
<proteinExistence type="predicted"/>
<dbReference type="AlphaFoldDB" id="A0A1T5PBX6"/>
<dbReference type="EMBL" id="FUZZ01000006">
    <property type="protein sequence ID" value="SKD10097.1"/>
    <property type="molecule type" value="Genomic_DNA"/>
</dbReference>
<name>A0A1T5PBX6_9BACT</name>
<evidence type="ECO:0008006" key="3">
    <source>
        <dbReference type="Google" id="ProtNLM"/>
    </source>
</evidence>
<evidence type="ECO:0000313" key="1">
    <source>
        <dbReference type="EMBL" id="SKD10097.1"/>
    </source>
</evidence>
<keyword evidence="2" id="KW-1185">Reference proteome</keyword>
<dbReference type="STRING" id="393003.SAMN05660461_5997"/>
<sequence length="347" mass="38188">MSAFNTTALAALLGAYCRDNKEELYTRIVLGLFDDVPWMKNNVAGHGILDRFTFMEGVTDEVPLPRMDVSEIVKPGHQPGDATFTGSPDKIKFAARVLKVRDWSVDLVLDPKYLEKTWLAMNKQLGSWAGKFTKAPAFGNIQPEEFMIKAVIKAAHRDIRMKALFGGVYNAAGNASADIVNGWFKLTADAITAGELAPTVTGAITSANVEDKLLMVYDSLSEEFKADETQMLVNATIFDWYARKNKPTIVKDPGIPGQQPGMGRMYLYGTNCELKREPGAGASQRVICTPVANMVFGMDSRDEYTNVDVEKFERTIKLMMDGKIGLNFRDVGDGTANHRPLAVNDAA</sequence>
<dbReference type="RefSeq" id="WP_079473258.1">
    <property type="nucleotide sequence ID" value="NZ_FUZZ01000006.1"/>
</dbReference>
<evidence type="ECO:0000313" key="2">
    <source>
        <dbReference type="Proteomes" id="UP000190166"/>
    </source>
</evidence>